<dbReference type="Ensembl" id="ENSAPET00000020903.1">
    <property type="protein sequence ID" value="ENSAPEP00000020358.1"/>
    <property type="gene ID" value="ENSAPEG00000014540.1"/>
</dbReference>
<evidence type="ECO:0000256" key="1">
    <source>
        <dbReference type="SAM" id="Phobius"/>
    </source>
</evidence>
<sequence length="166" mass="18433">LKSYRNSANLILLDGDGLGDGHHLVARHSVPLLILHLDRKGHQVGSFQPTALRECVGAGALEIKPSSIKGLIMRVAGGMAHTLTNGVTFLDAIFYFTFFIGATCELLALNLKKKSQEHILYPTDWLDTPQWCLLCTACSCRRLQSHQLRPRCAPYWEISCCCTSQH</sequence>
<keyword evidence="1" id="KW-1133">Transmembrane helix</keyword>
<organism evidence="2 3">
    <name type="scientific">Amphiprion percula</name>
    <name type="common">Orange clownfish</name>
    <name type="synonym">Lutjanus percula</name>
    <dbReference type="NCBI Taxonomy" id="161767"/>
    <lineage>
        <taxon>Eukaryota</taxon>
        <taxon>Metazoa</taxon>
        <taxon>Chordata</taxon>
        <taxon>Craniata</taxon>
        <taxon>Vertebrata</taxon>
        <taxon>Euteleostomi</taxon>
        <taxon>Actinopterygii</taxon>
        <taxon>Neopterygii</taxon>
        <taxon>Teleostei</taxon>
        <taxon>Neoteleostei</taxon>
        <taxon>Acanthomorphata</taxon>
        <taxon>Ovalentaria</taxon>
        <taxon>Pomacentridae</taxon>
        <taxon>Amphiprion</taxon>
    </lineage>
</organism>
<accession>A0A3P8T8I3</accession>
<reference evidence="2" key="3">
    <citation type="submission" date="2025-09" db="UniProtKB">
        <authorList>
            <consortium name="Ensembl"/>
        </authorList>
    </citation>
    <scope>IDENTIFICATION</scope>
</reference>
<name>A0A3P8T8I3_AMPPE</name>
<reference evidence="2 3" key="1">
    <citation type="submission" date="2018-03" db="EMBL/GenBank/DDBJ databases">
        <title>Finding Nemo's genes: A chromosome-scale reference assembly of the genome of the orange clownfish Amphiprion percula.</title>
        <authorList>
            <person name="Lehmann R."/>
        </authorList>
    </citation>
    <scope>NUCLEOTIDE SEQUENCE</scope>
</reference>
<keyword evidence="1" id="KW-0812">Transmembrane</keyword>
<evidence type="ECO:0000313" key="2">
    <source>
        <dbReference type="Ensembl" id="ENSAPEP00000020358.1"/>
    </source>
</evidence>
<keyword evidence="3" id="KW-1185">Reference proteome</keyword>
<reference evidence="2" key="2">
    <citation type="submission" date="2025-08" db="UniProtKB">
        <authorList>
            <consortium name="Ensembl"/>
        </authorList>
    </citation>
    <scope>IDENTIFICATION</scope>
</reference>
<feature type="transmembrane region" description="Helical" evidence="1">
    <location>
        <begin position="92"/>
        <end position="111"/>
    </location>
</feature>
<keyword evidence="1" id="KW-0472">Membrane</keyword>
<proteinExistence type="predicted"/>
<dbReference type="Proteomes" id="UP000265080">
    <property type="component" value="Chromosome 7"/>
</dbReference>
<dbReference type="AlphaFoldDB" id="A0A3P8T8I3"/>
<protein>
    <submittedName>
        <fullName evidence="2">Uncharacterized protein</fullName>
    </submittedName>
</protein>
<evidence type="ECO:0000313" key="3">
    <source>
        <dbReference type="Proteomes" id="UP000265080"/>
    </source>
</evidence>